<evidence type="ECO:0000313" key="7">
    <source>
        <dbReference type="Proteomes" id="UP001149163"/>
    </source>
</evidence>
<dbReference type="PANTHER" id="PTHR31001">
    <property type="entry name" value="UNCHARACTERIZED TRANSCRIPTIONAL REGULATORY PROTEIN"/>
    <property type="match status" value="1"/>
</dbReference>
<evidence type="ECO:0000259" key="5">
    <source>
        <dbReference type="SMART" id="SM00906"/>
    </source>
</evidence>
<dbReference type="GO" id="GO:0008270">
    <property type="term" value="F:zinc ion binding"/>
    <property type="evidence" value="ECO:0007669"/>
    <property type="project" value="InterPro"/>
</dbReference>
<keyword evidence="4" id="KW-0539">Nucleus</keyword>
<dbReference type="SMART" id="SM00906">
    <property type="entry name" value="Fungal_trans"/>
    <property type="match status" value="1"/>
</dbReference>
<sequence>MEPGVLLIHAPTFQREYEQCWEQPQTVGSTWLGLLFTIMCLAIHLHHRSEDKPSDSIRHIHQTSDTFRVQAARCLVDAKYTTPSKYTIETLMLYTYAEYFESQDPQHEIWILLGIIMRLAMRMGLHRDPARYPKLSCFQGEMRRRVWTFLAQLDTLFSFQMGLPRMLKNELTDTEFPCNLLDEDFDDGSTTLPPPRPETESTLVSYLVAKSRIVAVFGIITDHVASTQPNSYESVLQLDRQLCDACASIPQHLRFRGISQSIIEMPHIIMRRYQLEIVSQKARCVLHRKYLTEDIAKPLHPNSRAICIDAAVKLLKYQADIDTQTQPGGVLGQNRWFVTSLNSHDFILAAVIVCLELHFCSKNVPEDDSLSGSRQENIYVQELVHALQISHSIWDASKDKSREAMQAFKTITVMLEKANVPRTQYTNYPTNDMVTGSAGMTKTAEGGCGLNGNSNGEEYQATTADIDEEELLPADRSLPGCGPVGNIRSLSSLGLPSEDITMQDIWDFSGSFDWNAWDAAIQTPFTLETHDYTSGFESFHLI</sequence>
<evidence type="ECO:0000256" key="4">
    <source>
        <dbReference type="ARBA" id="ARBA00023242"/>
    </source>
</evidence>
<dbReference type="EMBL" id="JAPQKN010000002">
    <property type="protein sequence ID" value="KAJ5168175.1"/>
    <property type="molecule type" value="Genomic_DNA"/>
</dbReference>
<proteinExistence type="predicted"/>
<protein>
    <recommendedName>
        <fullName evidence="5">Xylanolytic transcriptional activator regulatory domain-containing protein</fullName>
    </recommendedName>
</protein>
<evidence type="ECO:0000256" key="1">
    <source>
        <dbReference type="ARBA" id="ARBA00004123"/>
    </source>
</evidence>
<dbReference type="GO" id="GO:0003677">
    <property type="term" value="F:DNA binding"/>
    <property type="evidence" value="ECO:0007669"/>
    <property type="project" value="InterPro"/>
</dbReference>
<gene>
    <name evidence="6" type="ORF">N7482_003769</name>
</gene>
<dbReference type="GeneID" id="81425070"/>
<dbReference type="PANTHER" id="PTHR31001:SF49">
    <property type="entry name" value="ZN(II)2CYS6 TRANSCRIPTION FACTOR (EUROFUNG)"/>
    <property type="match status" value="1"/>
</dbReference>
<dbReference type="GO" id="GO:0005634">
    <property type="term" value="C:nucleus"/>
    <property type="evidence" value="ECO:0007669"/>
    <property type="project" value="UniProtKB-SubCell"/>
</dbReference>
<dbReference type="CDD" id="cd12148">
    <property type="entry name" value="fungal_TF_MHR"/>
    <property type="match status" value="1"/>
</dbReference>
<name>A0A9W9LPM5_9EURO</name>
<comment type="caution">
    <text evidence="6">The sequence shown here is derived from an EMBL/GenBank/DDBJ whole genome shotgun (WGS) entry which is preliminary data.</text>
</comment>
<reference evidence="6" key="1">
    <citation type="submission" date="2022-11" db="EMBL/GenBank/DDBJ databases">
        <authorList>
            <person name="Petersen C."/>
        </authorList>
    </citation>
    <scope>NUCLEOTIDE SEQUENCE</scope>
    <source>
        <strain evidence="6">IBT 26290</strain>
    </source>
</reference>
<dbReference type="OrthoDB" id="4934715at2759"/>
<feature type="domain" description="Xylanolytic transcriptional activator regulatory" evidence="5">
    <location>
        <begin position="109"/>
        <end position="183"/>
    </location>
</feature>
<dbReference type="RefSeq" id="XP_056544636.1">
    <property type="nucleotide sequence ID" value="XM_056685894.1"/>
</dbReference>
<keyword evidence="3" id="KW-0804">Transcription</keyword>
<organism evidence="6 7">
    <name type="scientific">Penicillium canariense</name>
    <dbReference type="NCBI Taxonomy" id="189055"/>
    <lineage>
        <taxon>Eukaryota</taxon>
        <taxon>Fungi</taxon>
        <taxon>Dikarya</taxon>
        <taxon>Ascomycota</taxon>
        <taxon>Pezizomycotina</taxon>
        <taxon>Eurotiomycetes</taxon>
        <taxon>Eurotiomycetidae</taxon>
        <taxon>Eurotiales</taxon>
        <taxon>Aspergillaceae</taxon>
        <taxon>Penicillium</taxon>
    </lineage>
</organism>
<dbReference type="GO" id="GO:0006351">
    <property type="term" value="P:DNA-templated transcription"/>
    <property type="evidence" value="ECO:0007669"/>
    <property type="project" value="InterPro"/>
</dbReference>
<dbReference type="AlphaFoldDB" id="A0A9W9LPM5"/>
<accession>A0A9W9LPM5</accession>
<reference evidence="6" key="2">
    <citation type="journal article" date="2023" name="IMA Fungus">
        <title>Comparative genomic study of the Penicillium genus elucidates a diverse pangenome and 15 lateral gene transfer events.</title>
        <authorList>
            <person name="Petersen C."/>
            <person name="Sorensen T."/>
            <person name="Nielsen M.R."/>
            <person name="Sondergaard T.E."/>
            <person name="Sorensen J.L."/>
            <person name="Fitzpatrick D.A."/>
            <person name="Frisvad J.C."/>
            <person name="Nielsen K.L."/>
        </authorList>
    </citation>
    <scope>NUCLEOTIDE SEQUENCE</scope>
    <source>
        <strain evidence="6">IBT 26290</strain>
    </source>
</reference>
<dbReference type="InterPro" id="IPR007219">
    <property type="entry name" value="XnlR_reg_dom"/>
</dbReference>
<dbReference type="InterPro" id="IPR050613">
    <property type="entry name" value="Sec_Metabolite_Reg"/>
</dbReference>
<comment type="subcellular location">
    <subcellularLocation>
        <location evidence="1">Nucleus</location>
    </subcellularLocation>
</comment>
<evidence type="ECO:0000256" key="2">
    <source>
        <dbReference type="ARBA" id="ARBA00023015"/>
    </source>
</evidence>
<evidence type="ECO:0000313" key="6">
    <source>
        <dbReference type="EMBL" id="KAJ5168175.1"/>
    </source>
</evidence>
<keyword evidence="2" id="KW-0805">Transcription regulation</keyword>
<evidence type="ECO:0000256" key="3">
    <source>
        <dbReference type="ARBA" id="ARBA00023163"/>
    </source>
</evidence>
<keyword evidence="7" id="KW-1185">Reference proteome</keyword>
<dbReference type="Proteomes" id="UP001149163">
    <property type="component" value="Unassembled WGS sequence"/>
</dbReference>
<dbReference type="Pfam" id="PF04082">
    <property type="entry name" value="Fungal_trans"/>
    <property type="match status" value="1"/>
</dbReference>